<evidence type="ECO:0000313" key="2">
    <source>
        <dbReference type="Proteomes" id="UP000444401"/>
    </source>
</evidence>
<comment type="caution">
    <text evidence="1">The sequence shown here is derived from an EMBL/GenBank/DDBJ whole genome shotgun (WGS) entry which is preliminary data.</text>
</comment>
<gene>
    <name evidence="1" type="ORF">GRI72_02810</name>
</gene>
<sequence length="100" mass="10568">MTTPNEERAGHTPWSVKPKFSGDGFHIMSAPIGGRTFRLFSSDCASEADALKAAAAPELLDAAEKWGVILTVGIMHSEPSKVREAMDDLAAAIAKARGEA</sequence>
<evidence type="ECO:0000313" key="1">
    <source>
        <dbReference type="EMBL" id="MXO67763.1"/>
    </source>
</evidence>
<dbReference type="EMBL" id="WTYO01000001">
    <property type="protein sequence ID" value="MXO67763.1"/>
    <property type="molecule type" value="Genomic_DNA"/>
</dbReference>
<organism evidence="1 2">
    <name type="scientific">Pelagerythrobacter marinus</name>
    <dbReference type="NCBI Taxonomy" id="538382"/>
    <lineage>
        <taxon>Bacteria</taxon>
        <taxon>Pseudomonadati</taxon>
        <taxon>Pseudomonadota</taxon>
        <taxon>Alphaproteobacteria</taxon>
        <taxon>Sphingomonadales</taxon>
        <taxon>Erythrobacteraceae</taxon>
        <taxon>Pelagerythrobacter</taxon>
    </lineage>
</organism>
<accession>A0ABW9UUF6</accession>
<reference evidence="1 2" key="1">
    <citation type="submission" date="2019-12" db="EMBL/GenBank/DDBJ databases">
        <title>Genomic-based taxomic classification of the family Erythrobacteraceae.</title>
        <authorList>
            <person name="Xu L."/>
        </authorList>
    </citation>
    <scope>NUCLEOTIDE SEQUENCE [LARGE SCALE GENOMIC DNA]</scope>
    <source>
        <strain evidence="1 2">H32</strain>
    </source>
</reference>
<dbReference type="Proteomes" id="UP000444401">
    <property type="component" value="Unassembled WGS sequence"/>
</dbReference>
<dbReference type="RefSeq" id="WP_160732389.1">
    <property type="nucleotide sequence ID" value="NZ_WTYO01000001.1"/>
</dbReference>
<proteinExistence type="predicted"/>
<name>A0ABW9UUF6_9SPHN</name>
<keyword evidence="2" id="KW-1185">Reference proteome</keyword>
<protein>
    <submittedName>
        <fullName evidence="1">Uncharacterized protein</fullName>
    </submittedName>
</protein>